<name>A0AAE0CAW1_9CHLO</name>
<protein>
    <submittedName>
        <fullName evidence="2">Uncharacterized protein</fullName>
    </submittedName>
</protein>
<accession>A0AAE0CAW1</accession>
<evidence type="ECO:0000313" key="3">
    <source>
        <dbReference type="Proteomes" id="UP001190700"/>
    </source>
</evidence>
<feature type="region of interest" description="Disordered" evidence="1">
    <location>
        <begin position="376"/>
        <end position="398"/>
    </location>
</feature>
<keyword evidence="3" id="KW-1185">Reference proteome</keyword>
<evidence type="ECO:0000256" key="1">
    <source>
        <dbReference type="SAM" id="MobiDB-lite"/>
    </source>
</evidence>
<sequence length="398" mass="44068">MEILGYCKDNLLRRLQDARNFAYTLTSHAAVYHIMSSDRSSYADESNFSMAMLADIDRTAICGAATSIYVFTAIVQSMLNEPGQHVIRFVRSLTAAVGYDPHHPRRVAIGGGGDGDGGGGELDERYSLIPGTCRWERNLSGDAMVDVLAVSFAQDTAGYCEDPNACRSLGIEPMSEQYLKSVVLGMLDLTHRDERREGEMYKLLRVIESPEESTPMLRCFGLYIASDKVTGEADAFRDDGELTRYPAHLDVPQHASECAVYAAASEGKGVSERRASRAAVDRRAEPQRVANGVIDPNLESRHDAGCTYFRSAWRGRSPPRPAEDIGFKRHMPHYHLDPADVTNVRRYHPTLCDKFADGEITEDYPASFTVEPHAHVEQHPGRGSQHGGRWTGEMARVA</sequence>
<reference evidence="2 3" key="1">
    <citation type="journal article" date="2015" name="Genome Biol. Evol.">
        <title>Comparative Genomics of a Bacterivorous Green Alga Reveals Evolutionary Causalities and Consequences of Phago-Mixotrophic Mode of Nutrition.</title>
        <authorList>
            <person name="Burns J.A."/>
            <person name="Paasch A."/>
            <person name="Narechania A."/>
            <person name="Kim E."/>
        </authorList>
    </citation>
    <scope>NUCLEOTIDE SEQUENCE [LARGE SCALE GENOMIC DNA]</scope>
    <source>
        <strain evidence="2 3">PLY_AMNH</strain>
    </source>
</reference>
<dbReference type="EMBL" id="LGRX02026544">
    <property type="protein sequence ID" value="KAK3250700.1"/>
    <property type="molecule type" value="Genomic_DNA"/>
</dbReference>
<dbReference type="Proteomes" id="UP001190700">
    <property type="component" value="Unassembled WGS sequence"/>
</dbReference>
<dbReference type="AlphaFoldDB" id="A0AAE0CAW1"/>
<proteinExistence type="predicted"/>
<evidence type="ECO:0000313" key="2">
    <source>
        <dbReference type="EMBL" id="KAK3250700.1"/>
    </source>
</evidence>
<organism evidence="2 3">
    <name type="scientific">Cymbomonas tetramitiformis</name>
    <dbReference type="NCBI Taxonomy" id="36881"/>
    <lineage>
        <taxon>Eukaryota</taxon>
        <taxon>Viridiplantae</taxon>
        <taxon>Chlorophyta</taxon>
        <taxon>Pyramimonadophyceae</taxon>
        <taxon>Pyramimonadales</taxon>
        <taxon>Pyramimonadaceae</taxon>
        <taxon>Cymbomonas</taxon>
    </lineage>
</organism>
<gene>
    <name evidence="2" type="ORF">CYMTET_39931</name>
</gene>
<comment type="caution">
    <text evidence="2">The sequence shown here is derived from an EMBL/GenBank/DDBJ whole genome shotgun (WGS) entry which is preliminary data.</text>
</comment>